<accession>A0ABX0UDG6</accession>
<dbReference type="RefSeq" id="WP_167266158.1">
    <property type="nucleotide sequence ID" value="NZ_JAASQJ010000001.1"/>
</dbReference>
<dbReference type="Proteomes" id="UP001179181">
    <property type="component" value="Unassembled WGS sequence"/>
</dbReference>
<protein>
    <submittedName>
        <fullName evidence="2">Nucleic acid-binding protein</fullName>
    </submittedName>
</protein>
<organism evidence="2 3">
    <name type="scientific">Dyadobacter arcticus</name>
    <dbReference type="NCBI Taxonomy" id="1078754"/>
    <lineage>
        <taxon>Bacteria</taxon>
        <taxon>Pseudomonadati</taxon>
        <taxon>Bacteroidota</taxon>
        <taxon>Cytophagia</taxon>
        <taxon>Cytophagales</taxon>
        <taxon>Spirosomataceae</taxon>
        <taxon>Dyadobacter</taxon>
    </lineage>
</organism>
<dbReference type="InterPro" id="IPR029060">
    <property type="entry name" value="PIN-like_dom_sf"/>
</dbReference>
<proteinExistence type="predicted"/>
<dbReference type="Pfam" id="PF01850">
    <property type="entry name" value="PIN"/>
    <property type="match status" value="1"/>
</dbReference>
<dbReference type="SUPFAM" id="SSF88723">
    <property type="entry name" value="PIN domain-like"/>
    <property type="match status" value="1"/>
</dbReference>
<comment type="caution">
    <text evidence="2">The sequence shown here is derived from an EMBL/GenBank/DDBJ whole genome shotgun (WGS) entry which is preliminary data.</text>
</comment>
<dbReference type="InterPro" id="IPR002716">
    <property type="entry name" value="PIN_dom"/>
</dbReference>
<dbReference type="EMBL" id="JAASQJ010000001">
    <property type="protein sequence ID" value="NIJ50967.1"/>
    <property type="molecule type" value="Genomic_DNA"/>
</dbReference>
<feature type="domain" description="PIN" evidence="1">
    <location>
        <begin position="2"/>
        <end position="125"/>
    </location>
</feature>
<dbReference type="Gene3D" id="3.40.50.1010">
    <property type="entry name" value="5'-nuclease"/>
    <property type="match status" value="1"/>
</dbReference>
<evidence type="ECO:0000259" key="1">
    <source>
        <dbReference type="Pfam" id="PF01850"/>
    </source>
</evidence>
<evidence type="ECO:0000313" key="3">
    <source>
        <dbReference type="Proteomes" id="UP001179181"/>
    </source>
</evidence>
<evidence type="ECO:0000313" key="2">
    <source>
        <dbReference type="EMBL" id="NIJ50967.1"/>
    </source>
</evidence>
<name>A0ABX0UDG6_9BACT</name>
<reference evidence="2 3" key="1">
    <citation type="submission" date="2020-03" db="EMBL/GenBank/DDBJ databases">
        <title>Genomic Encyclopedia of Type Strains, Phase IV (KMG-IV): sequencing the most valuable type-strain genomes for metagenomic binning, comparative biology and taxonomic classification.</title>
        <authorList>
            <person name="Goeker M."/>
        </authorList>
    </citation>
    <scope>NUCLEOTIDE SEQUENCE [LARGE SCALE GENOMIC DNA]</scope>
    <source>
        <strain evidence="2 3">DSM 102865</strain>
    </source>
</reference>
<sequence>MIYFDSDVIFNYVVIQDPEKNRQSNQLILEAITYNHFVISTLVINEVGYGLARFNVENQVIKSELDFLISLNIAQIERRHLSRALHLSEIIGFKHINDCIHTSIAEELNCDTFYTYNRSEFRRIQKHTDLQIIIL</sequence>
<gene>
    <name evidence="2" type="ORF">FHS68_000123</name>
</gene>
<keyword evidence="3" id="KW-1185">Reference proteome</keyword>